<proteinExistence type="predicted"/>
<evidence type="ECO:0000259" key="2">
    <source>
        <dbReference type="PROSITE" id="PS50158"/>
    </source>
</evidence>
<sequence>MAVIMQPWNKSGKRMLNLPKNYEIPWRPNIWLRMHQVRSSLFTQHKMSMDEAIQVSCIIENFLLFENISSKHLKEELPLVELGSHLRIKESLRVQDGDKLKDNNVDGPLGVSMVEHNNSSWYNDNKGKRKHHDNTRVDPNKKAKPICWKCGKIGHIKMDCKGGNVGNKANGSGIKGSVDGSSNSLKCQNIFNKSLQTYESLNDGSILHMGNESTALVHGRGCVDLRLNIVNDNIASAFMSTSKLNDLIIWHARLGHVHFKSMQDMSKDGLIPAFDMDIEKWNKKYFVTFIDDASRTDSGGEYMDILYFQSFGIIHETTALYTPQQDGISERKNRVLKEIVNYMVSYLGLSQRDVIFDENRFSSVPRPSLRIPNRTKDIGGSMVLEEITKEVVQQPKPELRKSKRNRTPKNFGHGFQLYLIEGTKDEVDLTKEFLSSRFSMKDMGEVDVILGIRIKHESNGIAISKSHYIKKVLTKFNYFDCTPVSTPMDTSEKVMPNNGQAVSQLEYSRVIDCLMYVMTCTRPDIAFAVGKLRRYTSNPVLEGYTDASWISNSEDNSSTNDWVFLLGGGVISWASKKQTCITGSTIESEFVALATASKEAAWLRNLILDIPLWSKLIAPISIRCDSAATLAKAYSQMYNKKSRHLGVRHSMIRELITNEVISIEFVRSQQNLADHLTKRLAKDLVIKSAEGMGLKSN</sequence>
<comment type="caution">
    <text evidence="3">The sequence shown here is derived from an EMBL/GenBank/DDBJ whole genome shotgun (WGS) entry which is preliminary data.</text>
</comment>
<evidence type="ECO:0000313" key="3">
    <source>
        <dbReference type="EMBL" id="GJS57367.1"/>
    </source>
</evidence>
<dbReference type="PANTHER" id="PTHR11439">
    <property type="entry name" value="GAG-POL-RELATED RETROTRANSPOSON"/>
    <property type="match status" value="1"/>
</dbReference>
<dbReference type="InterPro" id="IPR025724">
    <property type="entry name" value="GAG-pre-integrase_dom"/>
</dbReference>
<dbReference type="CDD" id="cd09272">
    <property type="entry name" value="RNase_HI_RT_Ty1"/>
    <property type="match status" value="1"/>
</dbReference>
<dbReference type="PROSITE" id="PS50158">
    <property type="entry name" value="ZF_CCHC"/>
    <property type="match status" value="1"/>
</dbReference>
<dbReference type="InterPro" id="IPR036875">
    <property type="entry name" value="Znf_CCHC_sf"/>
</dbReference>
<keyword evidence="1" id="KW-0862">Zinc</keyword>
<dbReference type="Pfam" id="PF13976">
    <property type="entry name" value="gag_pre-integrs"/>
    <property type="match status" value="1"/>
</dbReference>
<reference evidence="3" key="2">
    <citation type="submission" date="2022-01" db="EMBL/GenBank/DDBJ databases">
        <authorList>
            <person name="Yamashiro T."/>
            <person name="Shiraishi A."/>
            <person name="Satake H."/>
            <person name="Nakayama K."/>
        </authorList>
    </citation>
    <scope>NUCLEOTIDE SEQUENCE</scope>
</reference>
<keyword evidence="4" id="KW-1185">Reference proteome</keyword>
<feature type="domain" description="CCHC-type" evidence="2">
    <location>
        <begin position="147"/>
        <end position="161"/>
    </location>
</feature>
<keyword evidence="1" id="KW-0863">Zinc-finger</keyword>
<reference evidence="3" key="1">
    <citation type="journal article" date="2022" name="Int. J. Mol. Sci.">
        <title>Draft Genome of Tanacetum Coccineum: Genomic Comparison of Closely Related Tanacetum-Family Plants.</title>
        <authorList>
            <person name="Yamashiro T."/>
            <person name="Shiraishi A."/>
            <person name="Nakayama K."/>
            <person name="Satake H."/>
        </authorList>
    </citation>
    <scope>NUCLEOTIDE SEQUENCE</scope>
</reference>
<organism evidence="3 4">
    <name type="scientific">Tanacetum coccineum</name>
    <dbReference type="NCBI Taxonomy" id="301880"/>
    <lineage>
        <taxon>Eukaryota</taxon>
        <taxon>Viridiplantae</taxon>
        <taxon>Streptophyta</taxon>
        <taxon>Embryophyta</taxon>
        <taxon>Tracheophyta</taxon>
        <taxon>Spermatophyta</taxon>
        <taxon>Magnoliopsida</taxon>
        <taxon>eudicotyledons</taxon>
        <taxon>Gunneridae</taxon>
        <taxon>Pentapetalae</taxon>
        <taxon>asterids</taxon>
        <taxon>campanulids</taxon>
        <taxon>Asterales</taxon>
        <taxon>Asteraceae</taxon>
        <taxon>Asteroideae</taxon>
        <taxon>Anthemideae</taxon>
        <taxon>Anthemidinae</taxon>
        <taxon>Tanacetum</taxon>
    </lineage>
</organism>
<dbReference type="InterPro" id="IPR036397">
    <property type="entry name" value="RNaseH_sf"/>
</dbReference>
<dbReference type="PANTHER" id="PTHR11439:SF521">
    <property type="entry name" value="RNA-DIRECTED DNA POLYMERASE"/>
    <property type="match status" value="1"/>
</dbReference>
<dbReference type="InterPro" id="IPR012337">
    <property type="entry name" value="RNaseH-like_sf"/>
</dbReference>
<dbReference type="Proteomes" id="UP001151760">
    <property type="component" value="Unassembled WGS sequence"/>
</dbReference>
<dbReference type="InterPro" id="IPR013103">
    <property type="entry name" value="RVT_2"/>
</dbReference>
<dbReference type="Pfam" id="PF07727">
    <property type="entry name" value="RVT_2"/>
    <property type="match status" value="1"/>
</dbReference>
<dbReference type="InterPro" id="IPR001878">
    <property type="entry name" value="Znf_CCHC"/>
</dbReference>
<dbReference type="Gene3D" id="3.30.420.10">
    <property type="entry name" value="Ribonuclease H-like superfamily/Ribonuclease H"/>
    <property type="match status" value="1"/>
</dbReference>
<evidence type="ECO:0000313" key="4">
    <source>
        <dbReference type="Proteomes" id="UP001151760"/>
    </source>
</evidence>
<keyword evidence="1" id="KW-0479">Metal-binding</keyword>
<dbReference type="EMBL" id="BQNB010009001">
    <property type="protein sequence ID" value="GJS57367.1"/>
    <property type="molecule type" value="Genomic_DNA"/>
</dbReference>
<dbReference type="SMART" id="SM00343">
    <property type="entry name" value="ZnF_C2HC"/>
    <property type="match status" value="1"/>
</dbReference>
<dbReference type="SUPFAM" id="SSF57756">
    <property type="entry name" value="Retrovirus zinc finger-like domains"/>
    <property type="match status" value="1"/>
</dbReference>
<name>A0ABQ4WWU4_9ASTR</name>
<accession>A0ABQ4WWU4</accession>
<dbReference type="SUPFAM" id="SSF53098">
    <property type="entry name" value="Ribonuclease H-like"/>
    <property type="match status" value="1"/>
</dbReference>
<evidence type="ECO:0000256" key="1">
    <source>
        <dbReference type="PROSITE-ProRule" id="PRU00047"/>
    </source>
</evidence>
<protein>
    <submittedName>
        <fullName evidence="3">Zinc finger, CCHC-type containing protein</fullName>
    </submittedName>
</protein>
<gene>
    <name evidence="3" type="ORF">Tco_0652151</name>
</gene>